<sequence length="338" mass="35827">MTGATGFLGAHSVAAIVRAGHTVRLLVRDESAVDRALTPLGIDASAVEVITGDVTGERGVAALVRGADAVLHAAAVYSFDSRRRRIMRRTNEVGTEVVLGAARRAGVGRIVHVSTVAAMLPAAAGVLRADSPVGTAREPYLASKAAAEEIARRHQGEGAPVVITYPSALIGPHDPCLGDQNARLRNALRGLMPIWPSGGFPVGDVRDTARLHARLIDADILSGNRFFGPGTYLSTRDYVRTLREVTGRALPAIFLPARTMTPVGRLTSALQRVWPWHIPAEYGAIYLCGCATRVAPEAPAGGVTARPVADSMRDTVRWLHERGLLADRQSGRIAKAVA</sequence>
<dbReference type="GO" id="GO:0004029">
    <property type="term" value="F:aldehyde dehydrogenase (NAD+) activity"/>
    <property type="evidence" value="ECO:0007669"/>
    <property type="project" value="TreeGrafter"/>
</dbReference>
<dbReference type="InterPro" id="IPR051783">
    <property type="entry name" value="NAD(P)-dependent_oxidoreduct"/>
</dbReference>
<name>M2ZE52_9PSEU</name>
<gene>
    <name evidence="2" type="ORF">H074_16876</name>
</gene>
<dbReference type="PANTHER" id="PTHR48079">
    <property type="entry name" value="PROTEIN YEEZ"/>
    <property type="match status" value="1"/>
</dbReference>
<dbReference type="InterPro" id="IPR036291">
    <property type="entry name" value="NAD(P)-bd_dom_sf"/>
</dbReference>
<dbReference type="Proteomes" id="UP000054226">
    <property type="component" value="Unassembled WGS sequence"/>
</dbReference>
<dbReference type="EMBL" id="AOHO01000052">
    <property type="protein sequence ID" value="EME59183.1"/>
    <property type="molecule type" value="Genomic_DNA"/>
</dbReference>
<dbReference type="GO" id="GO:0005737">
    <property type="term" value="C:cytoplasm"/>
    <property type="evidence" value="ECO:0007669"/>
    <property type="project" value="TreeGrafter"/>
</dbReference>
<dbReference type="AlphaFoldDB" id="M2ZE52"/>
<evidence type="ECO:0000313" key="2">
    <source>
        <dbReference type="EMBL" id="EME59183.1"/>
    </source>
</evidence>
<proteinExistence type="predicted"/>
<dbReference type="SUPFAM" id="SSF51735">
    <property type="entry name" value="NAD(P)-binding Rossmann-fold domains"/>
    <property type="match status" value="1"/>
</dbReference>
<evidence type="ECO:0000259" key="1">
    <source>
        <dbReference type="Pfam" id="PF01370"/>
    </source>
</evidence>
<dbReference type="Pfam" id="PF01370">
    <property type="entry name" value="Epimerase"/>
    <property type="match status" value="1"/>
</dbReference>
<feature type="domain" description="NAD-dependent epimerase/dehydratase" evidence="1">
    <location>
        <begin position="1"/>
        <end position="218"/>
    </location>
</feature>
<dbReference type="PATRIC" id="fig|1284240.4.peg.3430"/>
<keyword evidence="3" id="KW-1185">Reference proteome</keyword>
<dbReference type="PANTHER" id="PTHR48079:SF6">
    <property type="entry name" value="NAD(P)-BINDING DOMAIN-CONTAINING PROTEIN-RELATED"/>
    <property type="match status" value="1"/>
</dbReference>
<reference evidence="2 3" key="1">
    <citation type="journal article" date="2013" name="Genome Announc.">
        <title>Draft Genome Sequence of Amycolatopsis decaplanina Strain DSM 44594T.</title>
        <authorList>
            <person name="Kaur N."/>
            <person name="Kumar S."/>
            <person name="Bala M."/>
            <person name="Raghava G.P."/>
            <person name="Mayilraj S."/>
        </authorList>
    </citation>
    <scope>NUCLEOTIDE SEQUENCE [LARGE SCALE GENOMIC DNA]</scope>
    <source>
        <strain evidence="2 3">DSM 44594</strain>
    </source>
</reference>
<accession>M2ZE52</accession>
<dbReference type="InterPro" id="IPR001509">
    <property type="entry name" value="Epimerase_deHydtase"/>
</dbReference>
<dbReference type="Gene3D" id="3.40.50.720">
    <property type="entry name" value="NAD(P)-binding Rossmann-like Domain"/>
    <property type="match status" value="1"/>
</dbReference>
<evidence type="ECO:0000313" key="3">
    <source>
        <dbReference type="Proteomes" id="UP000054226"/>
    </source>
</evidence>
<organism evidence="2 3">
    <name type="scientific">Amycolatopsis decaplanina DSM 44594</name>
    <dbReference type="NCBI Taxonomy" id="1284240"/>
    <lineage>
        <taxon>Bacteria</taxon>
        <taxon>Bacillati</taxon>
        <taxon>Actinomycetota</taxon>
        <taxon>Actinomycetes</taxon>
        <taxon>Pseudonocardiales</taxon>
        <taxon>Pseudonocardiaceae</taxon>
        <taxon>Amycolatopsis</taxon>
    </lineage>
</organism>
<protein>
    <submittedName>
        <fullName evidence="2">NAD-dependent epimerase/dehydratase</fullName>
    </submittedName>
</protein>
<comment type="caution">
    <text evidence="2">The sequence shown here is derived from an EMBL/GenBank/DDBJ whole genome shotgun (WGS) entry which is preliminary data.</text>
</comment>